<proteinExistence type="predicted"/>
<dbReference type="EMBL" id="JBHGBT010000002">
    <property type="protein sequence ID" value="MFB4193389.1"/>
    <property type="molecule type" value="Genomic_DNA"/>
</dbReference>
<reference evidence="1 2" key="1">
    <citation type="submission" date="2024-09" db="EMBL/GenBank/DDBJ databases">
        <title>Draft genome sequence of multifaceted antimicrobials producing Streptomyces sp. strain FH1.</title>
        <authorList>
            <person name="Hassan F."/>
            <person name="Ali H."/>
            <person name="Hassan N."/>
            <person name="Nawaz A."/>
        </authorList>
    </citation>
    <scope>NUCLEOTIDE SEQUENCE [LARGE SCALE GENOMIC DNA]</scope>
    <source>
        <strain evidence="1 2">FH1</strain>
    </source>
</reference>
<dbReference type="Proteomes" id="UP001577267">
    <property type="component" value="Unassembled WGS sequence"/>
</dbReference>
<evidence type="ECO:0000313" key="2">
    <source>
        <dbReference type="Proteomes" id="UP001577267"/>
    </source>
</evidence>
<dbReference type="SMART" id="SM01260">
    <property type="entry name" value="LANC_like"/>
    <property type="match status" value="1"/>
</dbReference>
<comment type="caution">
    <text evidence="1">The sequence shown here is derived from an EMBL/GenBank/DDBJ whole genome shotgun (WGS) entry which is preliminary data.</text>
</comment>
<dbReference type="PRINTS" id="PR01955">
    <property type="entry name" value="LANCFRANKIA"/>
</dbReference>
<dbReference type="PRINTS" id="PR01950">
    <property type="entry name" value="LANCSUPER"/>
</dbReference>
<dbReference type="RefSeq" id="WP_375061428.1">
    <property type="nucleotide sequence ID" value="NZ_JBHGBT010000002.1"/>
</dbReference>
<dbReference type="Pfam" id="PF05147">
    <property type="entry name" value="LANC_like"/>
    <property type="match status" value="1"/>
</dbReference>
<keyword evidence="2" id="KW-1185">Reference proteome</keyword>
<evidence type="ECO:0000313" key="1">
    <source>
        <dbReference type="EMBL" id="MFB4193389.1"/>
    </source>
</evidence>
<accession>A0ABV4ZJ83</accession>
<name>A0ABV4ZJ83_9ACTN</name>
<gene>
    <name evidence="1" type="ORF">ACE11A_03335</name>
</gene>
<dbReference type="CDD" id="cd04793">
    <property type="entry name" value="LanC"/>
    <property type="match status" value="1"/>
</dbReference>
<dbReference type="InterPro" id="IPR033889">
    <property type="entry name" value="LanC"/>
</dbReference>
<dbReference type="InterPro" id="IPR007822">
    <property type="entry name" value="LANC-like"/>
</dbReference>
<sequence>MNAGPSLSRGAAGIALLHIERAHHGDGSWQTAHSWVKTATATPISTADTTGLCYGLPAIAFMLHTAQADGVARYGPALRNIDRAVAQLTHRRVARAEARIRRGELPAFAEYDLLYGLTGIGVHLLQHSPGSDALGRILTYLVHLTEPLHTDDGFLPGWWTEHGPHNRQSLGFPGGHVNFGMAHGITGPLALLARALRHGITVNGHLDAITTICTWLDTWRQVTKCGPWWPRWITRTDLRAGRPPQQRPTRPSWCYGTPGIARAQQLAGIATGDADRQRMAEDALLGCLSAPAQLSLLTDTSLCHGWAGLYQTTWHTACDAFTPAIEQRLPQLAARLTGSPGNPDLLDGNTGTALALLTAQRNQLPASGWDACLLIN</sequence>
<protein>
    <submittedName>
        <fullName evidence="1">Lanthionine synthetase C family protein</fullName>
    </submittedName>
</protein>
<dbReference type="Gene3D" id="1.50.10.20">
    <property type="match status" value="1"/>
</dbReference>
<dbReference type="SUPFAM" id="SSF158745">
    <property type="entry name" value="LanC-like"/>
    <property type="match status" value="1"/>
</dbReference>
<organism evidence="1 2">
    <name type="scientific">Streptomyces carpaticus</name>
    <dbReference type="NCBI Taxonomy" id="285558"/>
    <lineage>
        <taxon>Bacteria</taxon>
        <taxon>Bacillati</taxon>
        <taxon>Actinomycetota</taxon>
        <taxon>Actinomycetes</taxon>
        <taxon>Kitasatosporales</taxon>
        <taxon>Streptomycetaceae</taxon>
        <taxon>Streptomyces</taxon>
    </lineage>
</organism>